<reference evidence="1 2" key="1">
    <citation type="submission" date="2016-10" db="EMBL/GenBank/DDBJ databases">
        <authorList>
            <person name="de Groot N.N."/>
        </authorList>
    </citation>
    <scope>NUCLEOTIDE SEQUENCE [LARGE SCALE GENOMIC DNA]</scope>
    <source>
        <strain evidence="1 2">DSM 23399</strain>
    </source>
</reference>
<accession>A0A1I0VJW6</accession>
<dbReference type="Proteomes" id="UP000198790">
    <property type="component" value="Unassembled WGS sequence"/>
</dbReference>
<evidence type="ECO:0008006" key="3">
    <source>
        <dbReference type="Google" id="ProtNLM"/>
    </source>
</evidence>
<keyword evidence="2" id="KW-1185">Reference proteome</keyword>
<name>A0A1I0VJW6_9BACT</name>
<gene>
    <name evidence="1" type="ORF">SAMN04489723_101232</name>
</gene>
<protein>
    <recommendedName>
        <fullName evidence="3">Lipocalin-like domain-containing protein</fullName>
    </recommendedName>
</protein>
<proteinExistence type="predicted"/>
<evidence type="ECO:0000313" key="1">
    <source>
        <dbReference type="EMBL" id="SFA76611.1"/>
    </source>
</evidence>
<sequence length="140" mass="15726">MKFLICILVIAFFSISCRTEKNLEKKFPQIWKLVGKSSYGLGGDSGFQAISDSSYFYVFKKDGTFLKTVGNETTSGTFQLEDLIHGTNTKGTSYTLTFLDDLLRYSCYPNLEHLHLNMDNLLVGGSDPCDGITLYFSNEK</sequence>
<evidence type="ECO:0000313" key="2">
    <source>
        <dbReference type="Proteomes" id="UP000198790"/>
    </source>
</evidence>
<dbReference type="AlphaFoldDB" id="A0A1I0VJW6"/>
<dbReference type="STRING" id="237018.SAMN04489723_101232"/>
<dbReference type="PROSITE" id="PS51257">
    <property type="entry name" value="PROKAR_LIPOPROTEIN"/>
    <property type="match status" value="1"/>
</dbReference>
<organism evidence="1 2">
    <name type="scientific">Algoriphagus aquimarinus</name>
    <dbReference type="NCBI Taxonomy" id="237018"/>
    <lineage>
        <taxon>Bacteria</taxon>
        <taxon>Pseudomonadati</taxon>
        <taxon>Bacteroidota</taxon>
        <taxon>Cytophagia</taxon>
        <taxon>Cytophagales</taxon>
        <taxon>Cyclobacteriaceae</taxon>
        <taxon>Algoriphagus</taxon>
    </lineage>
</organism>
<dbReference type="EMBL" id="FOKK01000001">
    <property type="protein sequence ID" value="SFA76611.1"/>
    <property type="molecule type" value="Genomic_DNA"/>
</dbReference>